<evidence type="ECO:0000313" key="9">
    <source>
        <dbReference type="Proteomes" id="UP001148838"/>
    </source>
</evidence>
<gene>
    <name evidence="8" type="ORF">ANN_00705</name>
</gene>
<comment type="subcellular location">
    <subcellularLocation>
        <location evidence="1">Nucleus</location>
    </subcellularLocation>
</comment>
<keyword evidence="3 6" id="KW-0863">Zinc-finger</keyword>
<dbReference type="PANTHER" id="PTHR47326:SF1">
    <property type="entry name" value="HTH PSQ-TYPE DOMAIN-CONTAINING PROTEIN"/>
    <property type="match status" value="1"/>
</dbReference>
<name>A0ABQ8TRL6_PERAM</name>
<dbReference type="SUPFAM" id="SSF46689">
    <property type="entry name" value="Homeodomain-like"/>
    <property type="match status" value="1"/>
</dbReference>
<evidence type="ECO:0000256" key="5">
    <source>
        <dbReference type="ARBA" id="ARBA00023125"/>
    </source>
</evidence>
<dbReference type="InterPro" id="IPR006612">
    <property type="entry name" value="THAP_Znf"/>
</dbReference>
<evidence type="ECO:0000256" key="1">
    <source>
        <dbReference type="ARBA" id="ARBA00004123"/>
    </source>
</evidence>
<evidence type="ECO:0000259" key="7">
    <source>
        <dbReference type="PROSITE" id="PS50950"/>
    </source>
</evidence>
<dbReference type="InterPro" id="IPR036397">
    <property type="entry name" value="RNaseH_sf"/>
</dbReference>
<dbReference type="PROSITE" id="PS50950">
    <property type="entry name" value="ZF_THAP"/>
    <property type="match status" value="1"/>
</dbReference>
<reference evidence="8 9" key="1">
    <citation type="journal article" date="2022" name="Allergy">
        <title>Genome assembly and annotation of Periplaneta americana reveal a comprehensive cockroach allergen profile.</title>
        <authorList>
            <person name="Wang L."/>
            <person name="Xiong Q."/>
            <person name="Saelim N."/>
            <person name="Wang L."/>
            <person name="Nong W."/>
            <person name="Wan A.T."/>
            <person name="Shi M."/>
            <person name="Liu X."/>
            <person name="Cao Q."/>
            <person name="Hui J.H.L."/>
            <person name="Sookrung N."/>
            <person name="Leung T.F."/>
            <person name="Tungtrongchitr A."/>
            <person name="Tsui S.K.W."/>
        </authorList>
    </citation>
    <scope>NUCLEOTIDE SEQUENCE [LARGE SCALE GENOMIC DNA]</scope>
    <source>
        <strain evidence="8">PWHHKU_190912</strain>
    </source>
</reference>
<dbReference type="SMART" id="SM00980">
    <property type="entry name" value="THAP"/>
    <property type="match status" value="1"/>
</dbReference>
<dbReference type="Gene3D" id="3.30.420.10">
    <property type="entry name" value="Ribonuclease H-like superfamily/Ribonuclease H"/>
    <property type="match status" value="1"/>
</dbReference>
<evidence type="ECO:0000256" key="6">
    <source>
        <dbReference type="PROSITE-ProRule" id="PRU00309"/>
    </source>
</evidence>
<comment type="caution">
    <text evidence="8">The sequence shown here is derived from an EMBL/GenBank/DDBJ whole genome shotgun (WGS) entry which is preliminary data.</text>
</comment>
<dbReference type="PANTHER" id="PTHR47326">
    <property type="entry name" value="TRANSPOSABLE ELEMENT TC3 TRANSPOSASE-LIKE PROTEIN"/>
    <property type="match status" value="1"/>
</dbReference>
<dbReference type="Proteomes" id="UP001148838">
    <property type="component" value="Unassembled WGS sequence"/>
</dbReference>
<evidence type="ECO:0000256" key="3">
    <source>
        <dbReference type="ARBA" id="ARBA00022771"/>
    </source>
</evidence>
<dbReference type="SUPFAM" id="SSF57716">
    <property type="entry name" value="Glucocorticoid receptor-like (DNA-binding domain)"/>
    <property type="match status" value="1"/>
</dbReference>
<dbReference type="Gene3D" id="1.10.10.60">
    <property type="entry name" value="Homeodomain-like"/>
    <property type="match status" value="1"/>
</dbReference>
<evidence type="ECO:0000256" key="2">
    <source>
        <dbReference type="ARBA" id="ARBA00022723"/>
    </source>
</evidence>
<dbReference type="EMBL" id="JAJSOF020000003">
    <property type="protein sequence ID" value="KAJ4449307.1"/>
    <property type="molecule type" value="Genomic_DNA"/>
</dbReference>
<dbReference type="SMART" id="SM00692">
    <property type="entry name" value="DM3"/>
    <property type="match status" value="1"/>
</dbReference>
<accession>A0ABQ8TRL6</accession>
<evidence type="ECO:0000256" key="4">
    <source>
        <dbReference type="ARBA" id="ARBA00022833"/>
    </source>
</evidence>
<feature type="domain" description="THAP-type" evidence="7">
    <location>
        <begin position="1"/>
        <end position="87"/>
    </location>
</feature>
<keyword evidence="9" id="KW-1185">Reference proteome</keyword>
<dbReference type="InterPro" id="IPR009057">
    <property type="entry name" value="Homeodomain-like_sf"/>
</dbReference>
<dbReference type="Pfam" id="PF05485">
    <property type="entry name" value="THAP"/>
    <property type="match status" value="1"/>
</dbReference>
<keyword evidence="5 6" id="KW-0238">DNA-binding</keyword>
<proteinExistence type="predicted"/>
<keyword evidence="2" id="KW-0479">Metal-binding</keyword>
<sequence length="340" mass="39082">MAACIKCEYQHCRSKKSSHPTKCFFKIPGDSERCKAWLEAMGRYDLMVKQPNKLHSSFRVCADHFEEKYFTSILRTRLNKGAIPCKVQAISNGQDVLNKIEEDGAFLDKVCFYDEATFNMCEKVNRHNCRIWSSENPCEVHEDKRNSPKLNVWCALNFIVIFEMGVTHTTVTINSSGTEKNSLWHWDLNPGFQLYVLMLYPLSHTRFPSQCQIESSHGFPLVACPLHYVIDVYECRMMSTYVRRMVRTPLGPRKKPCKMSLKKGNYSPSKVTNALRAISDGMQIRRVSKLFGVRRTTVWNKINHKSPAEACHPGPVSMLPSELEVSLKDYILELARKGFP</sequence>
<organism evidence="8 9">
    <name type="scientific">Periplaneta americana</name>
    <name type="common">American cockroach</name>
    <name type="synonym">Blatta americana</name>
    <dbReference type="NCBI Taxonomy" id="6978"/>
    <lineage>
        <taxon>Eukaryota</taxon>
        <taxon>Metazoa</taxon>
        <taxon>Ecdysozoa</taxon>
        <taxon>Arthropoda</taxon>
        <taxon>Hexapoda</taxon>
        <taxon>Insecta</taxon>
        <taxon>Pterygota</taxon>
        <taxon>Neoptera</taxon>
        <taxon>Polyneoptera</taxon>
        <taxon>Dictyoptera</taxon>
        <taxon>Blattodea</taxon>
        <taxon>Blattoidea</taxon>
        <taxon>Blattidae</taxon>
        <taxon>Blattinae</taxon>
        <taxon>Periplaneta</taxon>
    </lineage>
</organism>
<protein>
    <recommendedName>
        <fullName evidence="7">THAP-type domain-containing protein</fullName>
    </recommendedName>
</protein>
<evidence type="ECO:0000313" key="8">
    <source>
        <dbReference type="EMBL" id="KAJ4449307.1"/>
    </source>
</evidence>
<keyword evidence="4" id="KW-0862">Zinc</keyword>